<dbReference type="InterPro" id="IPR020056">
    <property type="entry name" value="Rbsml_bL25/Gln-tRNA_synth_N"/>
</dbReference>
<evidence type="ECO:0000313" key="9">
    <source>
        <dbReference type="Proteomes" id="UP000501003"/>
    </source>
</evidence>
<dbReference type="NCBIfam" id="TIGR00731">
    <property type="entry name" value="bL25_bact_ctc"/>
    <property type="match status" value="1"/>
</dbReference>
<dbReference type="NCBIfam" id="NF004131">
    <property type="entry name" value="PRK05618.2-1"/>
    <property type="match status" value="1"/>
</dbReference>
<keyword evidence="4 5" id="KW-0687">Ribonucleoprotein</keyword>
<evidence type="ECO:0000313" key="8">
    <source>
        <dbReference type="EMBL" id="QKJ24970.1"/>
    </source>
</evidence>
<accession>A0A7D4QB47</accession>
<sequence>MSEIKIVATERNSFGKGAARKLRAAGHTPAVIYGHGNATRHITVPAHEMALALRHKNALLELTLNGKAELVLVKSAAKDPVTQIIEHIDLVEVVKGEQVHVEVPVHIVGEPMGGTVVDLEHKTVKLEAEATHIPDFVELHISKDAAAGHHYVAKDITLPKGVTMDLAADELVASVVETKAGAAGEDATEAGAAAK</sequence>
<dbReference type="PANTHER" id="PTHR33284">
    <property type="entry name" value="RIBOSOMAL PROTEIN L25/GLN-TRNA SYNTHETASE, ANTI-CODON-BINDING DOMAIN-CONTAINING PROTEIN"/>
    <property type="match status" value="1"/>
</dbReference>
<dbReference type="CDD" id="cd00495">
    <property type="entry name" value="Ribosomal_L25_TL5_CTC"/>
    <property type="match status" value="1"/>
</dbReference>
<evidence type="ECO:0000256" key="3">
    <source>
        <dbReference type="ARBA" id="ARBA00022980"/>
    </source>
</evidence>
<dbReference type="GO" id="GO:0003735">
    <property type="term" value="F:structural constituent of ribosome"/>
    <property type="evidence" value="ECO:0007669"/>
    <property type="project" value="InterPro"/>
</dbReference>
<proteinExistence type="inferred from homology"/>
<comment type="subunit">
    <text evidence="5">Part of the 50S ribosomal subunit; part of the 5S rRNA/L5/L18/L25 subcomplex. Contacts the 5S rRNA. Binds to the 5S rRNA independently of L5 and L18.</text>
</comment>
<dbReference type="InterPro" id="IPR037121">
    <property type="entry name" value="Ribosomal_bL25_C"/>
</dbReference>
<evidence type="ECO:0000259" key="7">
    <source>
        <dbReference type="Pfam" id="PF14693"/>
    </source>
</evidence>
<protein>
    <recommendedName>
        <fullName evidence="5">Large ribosomal subunit protein bL25</fullName>
    </recommendedName>
    <alternativeName>
        <fullName evidence="5">General stress protein CTC</fullName>
    </alternativeName>
</protein>
<dbReference type="InterPro" id="IPR001021">
    <property type="entry name" value="Ribosomal_bL25_long"/>
</dbReference>
<dbReference type="AlphaFoldDB" id="A0A7D4QB47"/>
<dbReference type="SUPFAM" id="SSF50715">
    <property type="entry name" value="Ribosomal protein L25-like"/>
    <property type="match status" value="1"/>
</dbReference>
<dbReference type="HAMAP" id="MF_01334">
    <property type="entry name" value="Ribosomal_bL25_CTC"/>
    <property type="match status" value="1"/>
</dbReference>
<evidence type="ECO:0000259" key="6">
    <source>
        <dbReference type="Pfam" id="PF01386"/>
    </source>
</evidence>
<dbReference type="Gene3D" id="2.170.120.20">
    <property type="entry name" value="Ribosomal protein L25, beta domain"/>
    <property type="match status" value="1"/>
</dbReference>
<dbReference type="PANTHER" id="PTHR33284:SF1">
    <property type="entry name" value="RIBOSOMAL PROTEIN L25_GLN-TRNA SYNTHETASE, ANTI-CODON-BINDING DOMAIN-CONTAINING PROTEIN"/>
    <property type="match status" value="1"/>
</dbReference>
<dbReference type="EMBL" id="CP054056">
    <property type="protein sequence ID" value="QKJ24970.1"/>
    <property type="molecule type" value="Genomic_DNA"/>
</dbReference>
<dbReference type="GO" id="GO:0006412">
    <property type="term" value="P:translation"/>
    <property type="evidence" value="ECO:0007669"/>
    <property type="project" value="UniProtKB-UniRule"/>
</dbReference>
<keyword evidence="1 5" id="KW-0699">rRNA-binding</keyword>
<dbReference type="KEGG" id="aqg:HRU87_01845"/>
<dbReference type="InterPro" id="IPR020930">
    <property type="entry name" value="Ribosomal_uL5_bac-type"/>
</dbReference>
<feature type="domain" description="Large ribosomal subunit protein bL25 beta" evidence="7">
    <location>
        <begin position="98"/>
        <end position="178"/>
    </location>
</feature>
<evidence type="ECO:0000256" key="2">
    <source>
        <dbReference type="ARBA" id="ARBA00022884"/>
    </source>
</evidence>
<organism evidence="8 9">
    <name type="scientific">Aquiluna borgnonia</name>
    <dbReference type="NCBI Taxonomy" id="2499157"/>
    <lineage>
        <taxon>Bacteria</taxon>
        <taxon>Bacillati</taxon>
        <taxon>Actinomycetota</taxon>
        <taxon>Actinomycetes</taxon>
        <taxon>Micrococcales</taxon>
        <taxon>Microbacteriaceae</taxon>
        <taxon>Luna cluster</taxon>
        <taxon>Luna-1 subcluster</taxon>
        <taxon>Aquiluna</taxon>
    </lineage>
</organism>
<reference evidence="8 9" key="1">
    <citation type="submission" date="2020-05" db="EMBL/GenBank/DDBJ databases">
        <title>Aquirufa sp. strain 15G-AUS-rot a new Aquirufa species.</title>
        <authorList>
            <person name="Pitt A."/>
            <person name="Hahn M.W."/>
        </authorList>
    </citation>
    <scope>NUCLEOTIDE SEQUENCE [LARGE SCALE GENOMIC DNA]</scope>
    <source>
        <strain evidence="8 9">15G-AUS-rot</strain>
    </source>
</reference>
<evidence type="ECO:0000256" key="1">
    <source>
        <dbReference type="ARBA" id="ARBA00022730"/>
    </source>
</evidence>
<dbReference type="Proteomes" id="UP000501003">
    <property type="component" value="Chromosome"/>
</dbReference>
<dbReference type="InterPro" id="IPR029751">
    <property type="entry name" value="Ribosomal_L25_dom"/>
</dbReference>
<dbReference type="InterPro" id="IPR011035">
    <property type="entry name" value="Ribosomal_bL25/Gln-tRNA_synth"/>
</dbReference>
<gene>
    <name evidence="5" type="primary">rplY</name>
    <name evidence="5" type="synonym">ctc</name>
    <name evidence="8" type="ORF">HRU87_01845</name>
</gene>
<evidence type="ECO:0000256" key="5">
    <source>
        <dbReference type="HAMAP-Rule" id="MF_01334"/>
    </source>
</evidence>
<dbReference type="Pfam" id="PF01386">
    <property type="entry name" value="Ribosomal_L25p"/>
    <property type="match status" value="1"/>
</dbReference>
<dbReference type="InterPro" id="IPR020057">
    <property type="entry name" value="Ribosomal_bL25_b-dom"/>
</dbReference>
<evidence type="ECO:0000256" key="4">
    <source>
        <dbReference type="ARBA" id="ARBA00023274"/>
    </source>
</evidence>
<dbReference type="GO" id="GO:0022625">
    <property type="term" value="C:cytosolic large ribosomal subunit"/>
    <property type="evidence" value="ECO:0007669"/>
    <property type="project" value="TreeGrafter"/>
</dbReference>
<keyword evidence="2 5" id="KW-0694">RNA-binding</keyword>
<dbReference type="Gene3D" id="2.40.240.10">
    <property type="entry name" value="Ribosomal Protein L25, Chain P"/>
    <property type="match status" value="1"/>
</dbReference>
<keyword evidence="3 5" id="KW-0689">Ribosomal protein</keyword>
<feature type="domain" description="Large ribosomal subunit protein bL25 L25" evidence="6">
    <location>
        <begin position="7"/>
        <end position="90"/>
    </location>
</feature>
<keyword evidence="9" id="KW-1185">Reference proteome</keyword>
<dbReference type="GO" id="GO:0008097">
    <property type="term" value="F:5S rRNA binding"/>
    <property type="evidence" value="ECO:0007669"/>
    <property type="project" value="InterPro"/>
</dbReference>
<comment type="similarity">
    <text evidence="5">Belongs to the bacterial ribosomal protein bL25 family. CTC subfamily.</text>
</comment>
<name>A0A7D4QB47_9MICO</name>
<dbReference type="RefSeq" id="WP_173493267.1">
    <property type="nucleotide sequence ID" value="NZ_CP054056.1"/>
</dbReference>
<comment type="function">
    <text evidence="5">This is one of the proteins that binds to the 5S RNA in the ribosome where it forms part of the central protuberance.</text>
</comment>
<dbReference type="Pfam" id="PF14693">
    <property type="entry name" value="Ribosomal_TL5_C"/>
    <property type="match status" value="1"/>
</dbReference>